<organism evidence="1 2">
    <name type="scientific">Campylobacter pinnipediorum subsp. pinnipediorum</name>
    <dbReference type="NCBI Taxonomy" id="1660067"/>
    <lineage>
        <taxon>Bacteria</taxon>
        <taxon>Pseudomonadati</taxon>
        <taxon>Campylobacterota</taxon>
        <taxon>Epsilonproteobacteria</taxon>
        <taxon>Campylobacterales</taxon>
        <taxon>Campylobacteraceae</taxon>
        <taxon>Campylobacter</taxon>
    </lineage>
</organism>
<gene>
    <name evidence="1" type="ORF">BFG04_01675</name>
</gene>
<dbReference type="AlphaFoldDB" id="A0AAX0LBN0"/>
<dbReference type="PANTHER" id="PTHR34472">
    <property type="entry name" value="SULFUR CARRIER PROTEIN THIS"/>
    <property type="match status" value="1"/>
</dbReference>
<dbReference type="InterPro" id="IPR010035">
    <property type="entry name" value="Thi_S"/>
</dbReference>
<dbReference type="InterPro" id="IPR003749">
    <property type="entry name" value="ThiS/MoaD-like"/>
</dbReference>
<proteinExistence type="predicted"/>
<dbReference type="SUPFAM" id="SSF54285">
    <property type="entry name" value="MoaD/ThiS"/>
    <property type="match status" value="1"/>
</dbReference>
<dbReference type="InterPro" id="IPR012675">
    <property type="entry name" value="Beta-grasp_dom_sf"/>
</dbReference>
<protein>
    <submittedName>
        <fullName evidence="1">Thiamine biosynthesis protein ThiS</fullName>
    </submittedName>
</protein>
<dbReference type="CDD" id="cd00565">
    <property type="entry name" value="Ubl_ThiS"/>
    <property type="match status" value="1"/>
</dbReference>
<dbReference type="PANTHER" id="PTHR34472:SF1">
    <property type="entry name" value="SULFUR CARRIER PROTEIN THIS"/>
    <property type="match status" value="1"/>
</dbReference>
<accession>A0AAX0LBN0</accession>
<name>A0AAX0LBN0_9BACT</name>
<comment type="caution">
    <text evidence="1">The sequence shown here is derived from an EMBL/GenBank/DDBJ whole genome shotgun (WGS) entry which is preliminary data.</text>
</comment>
<reference evidence="1 2" key="1">
    <citation type="submission" date="2016-08" db="EMBL/GenBank/DDBJ databases">
        <title>Campylobacter species from sea mammals.</title>
        <authorList>
            <person name="Gilbert M.J."/>
            <person name="Byrne B.A."/>
            <person name="Zomer A.L."/>
            <person name="Wagenaar J.A."/>
        </authorList>
    </citation>
    <scope>NUCLEOTIDE SEQUENCE [LARGE SCALE GENOMIC DNA]</scope>
    <source>
        <strain evidence="1 2">1105248</strain>
    </source>
</reference>
<sequence>MLVINGKIEDDFLNKSVDEYLLNRKINKDRVVVELNGEILPKDKFDTKFNENDKVEVVCFVGGG</sequence>
<dbReference type="Gene3D" id="3.10.20.30">
    <property type="match status" value="1"/>
</dbReference>
<dbReference type="Proteomes" id="UP000189728">
    <property type="component" value="Unassembled WGS sequence"/>
</dbReference>
<dbReference type="NCBIfam" id="TIGR01683">
    <property type="entry name" value="thiS"/>
    <property type="match status" value="1"/>
</dbReference>
<dbReference type="InterPro" id="IPR016155">
    <property type="entry name" value="Mopterin_synth/thiamin_S_b"/>
</dbReference>
<evidence type="ECO:0000313" key="1">
    <source>
        <dbReference type="EMBL" id="OPA81876.1"/>
    </source>
</evidence>
<dbReference type="Pfam" id="PF02597">
    <property type="entry name" value="ThiS"/>
    <property type="match status" value="1"/>
</dbReference>
<evidence type="ECO:0000313" key="2">
    <source>
        <dbReference type="Proteomes" id="UP000189728"/>
    </source>
</evidence>
<dbReference type="RefSeq" id="WP_069636604.1">
    <property type="nucleotide sequence ID" value="NZ_CP012546.1"/>
</dbReference>
<dbReference type="EMBL" id="MCRK01000012">
    <property type="protein sequence ID" value="OPA81876.1"/>
    <property type="molecule type" value="Genomic_DNA"/>
</dbReference>